<dbReference type="Pfam" id="PF07887">
    <property type="entry name" value="Calmodulin_bind"/>
    <property type="match status" value="1"/>
</dbReference>
<keyword evidence="11" id="KW-0251">Elongation factor</keyword>
<keyword evidence="6" id="KW-0804">Transcription</keyword>
<dbReference type="InterPro" id="IPR046831">
    <property type="entry name" value="Calmodulin_bind_N"/>
</dbReference>
<evidence type="ECO:0000256" key="7">
    <source>
        <dbReference type="ARBA" id="ARBA00023242"/>
    </source>
</evidence>
<dbReference type="GO" id="GO:0005516">
    <property type="term" value="F:calmodulin binding"/>
    <property type="evidence" value="ECO:0007669"/>
    <property type="project" value="InterPro"/>
</dbReference>
<sequence length="404" mass="46419">MSSLKRLAAQEPGVEEEECLVRESKRRPTFLNIARKVMELKHMQGLSLQLEPFLRQVVREEIQKGLSHFVYSASRPLLKCIRPSIATCWRLTFKSKLPDTLFTGSRIESEDGTPVTIAIENSNSEMIMASSPLSSVRIEIVVIDSDFYCDEQEDWTEKEFNANVVRARDGKRPLLTGDLVVTLRGGIGKFGDVIFTDNSSWIRSRKFRLGARMLPSKFTEERIQEAVSGTFFVKDHRGALCSKHHPPSLHDEVWRLEKIWKDGAFHKRLSEKGIDTVREFLKFLVMDQNYLRSILGNGMSNKVWEAITEHARECQSDKKFYSYYIAEDQVTLVFDSVFQVAGVKFDGYDYQTISSLTAARMVGVFSKLSLQLLKWPHRPSFKCLSFVKVVLRCKLWAHKKYGLV</sequence>
<evidence type="ECO:0000256" key="4">
    <source>
        <dbReference type="ARBA" id="ARBA00023125"/>
    </source>
</evidence>
<organism evidence="11">
    <name type="scientific">Anthurium amnicola</name>
    <dbReference type="NCBI Taxonomy" id="1678845"/>
    <lineage>
        <taxon>Eukaryota</taxon>
        <taxon>Viridiplantae</taxon>
        <taxon>Streptophyta</taxon>
        <taxon>Embryophyta</taxon>
        <taxon>Tracheophyta</taxon>
        <taxon>Spermatophyta</taxon>
        <taxon>Magnoliopsida</taxon>
        <taxon>Liliopsida</taxon>
        <taxon>Araceae</taxon>
        <taxon>Pothoideae</taxon>
        <taxon>Potheae</taxon>
        <taxon>Anthurium</taxon>
    </lineage>
</organism>
<keyword evidence="7" id="KW-0539">Nucleus</keyword>
<evidence type="ECO:0000256" key="2">
    <source>
        <dbReference type="ARBA" id="ARBA00007214"/>
    </source>
</evidence>
<dbReference type="InterPro" id="IPR046829">
    <property type="entry name" value="Calmod_bind_C"/>
</dbReference>
<evidence type="ECO:0000259" key="9">
    <source>
        <dbReference type="Pfam" id="PF20451"/>
    </source>
</evidence>
<dbReference type="Pfam" id="PF20451">
    <property type="entry name" value="Calmod_bind_M"/>
    <property type="match status" value="1"/>
</dbReference>
<accession>A0A1D1ZG32</accession>
<dbReference type="PANTHER" id="PTHR31713:SF43">
    <property type="entry name" value="CALMODULIN-BINDING PROTEIN 60 G"/>
    <property type="match status" value="1"/>
</dbReference>
<feature type="domain" description="Calmodulin binding protein-like N-terminal" evidence="8">
    <location>
        <begin position="89"/>
        <end position="236"/>
    </location>
</feature>
<feature type="domain" description="Calmodulin binding protein central" evidence="9">
    <location>
        <begin position="249"/>
        <end position="314"/>
    </location>
</feature>
<proteinExistence type="inferred from homology"/>
<dbReference type="EMBL" id="GDJX01002020">
    <property type="protein sequence ID" value="JAT65916.1"/>
    <property type="molecule type" value="Transcribed_RNA"/>
</dbReference>
<dbReference type="AlphaFoldDB" id="A0A1D1ZG32"/>
<gene>
    <name evidence="11" type="primary">tsfm_2</name>
    <name evidence="11" type="ORF">g.113575</name>
</gene>
<comment type="subcellular location">
    <subcellularLocation>
        <location evidence="1">Nucleus</location>
    </subcellularLocation>
</comment>
<comment type="similarity">
    <text evidence="2">Belongs to the plant ACBP60 protein family.</text>
</comment>
<keyword evidence="11" id="KW-0648">Protein biosynthesis</keyword>
<evidence type="ECO:0000259" key="10">
    <source>
        <dbReference type="Pfam" id="PF20452"/>
    </source>
</evidence>
<evidence type="ECO:0000259" key="8">
    <source>
        <dbReference type="Pfam" id="PF07887"/>
    </source>
</evidence>
<evidence type="ECO:0000313" key="11">
    <source>
        <dbReference type="EMBL" id="JAT65916.1"/>
    </source>
</evidence>
<evidence type="ECO:0000256" key="1">
    <source>
        <dbReference type="ARBA" id="ARBA00004123"/>
    </source>
</evidence>
<evidence type="ECO:0000256" key="5">
    <source>
        <dbReference type="ARBA" id="ARBA00023159"/>
    </source>
</evidence>
<keyword evidence="5" id="KW-0010">Activator</keyword>
<evidence type="ECO:0000256" key="6">
    <source>
        <dbReference type="ARBA" id="ARBA00023163"/>
    </source>
</evidence>
<dbReference type="PANTHER" id="PTHR31713">
    <property type="entry name" value="OS02G0177800 PROTEIN"/>
    <property type="match status" value="1"/>
</dbReference>
<protein>
    <submittedName>
        <fullName evidence="11">Elongation factor Ts, mitochondrial</fullName>
    </submittedName>
</protein>
<dbReference type="GO" id="GO:0003700">
    <property type="term" value="F:DNA-binding transcription factor activity"/>
    <property type="evidence" value="ECO:0007669"/>
    <property type="project" value="TreeGrafter"/>
</dbReference>
<name>A0A1D1ZG32_9ARAE</name>
<dbReference type="InterPro" id="IPR046830">
    <property type="entry name" value="Calmod_bind_M"/>
</dbReference>
<keyword evidence="4" id="KW-0238">DNA-binding</keyword>
<reference evidence="11" key="1">
    <citation type="submission" date="2015-07" db="EMBL/GenBank/DDBJ databases">
        <title>Transcriptome Assembly of Anthurium amnicola.</title>
        <authorList>
            <person name="Suzuki J."/>
        </authorList>
    </citation>
    <scope>NUCLEOTIDE SEQUENCE</scope>
</reference>
<evidence type="ECO:0000256" key="3">
    <source>
        <dbReference type="ARBA" id="ARBA00023015"/>
    </source>
</evidence>
<dbReference type="GO" id="GO:0003746">
    <property type="term" value="F:translation elongation factor activity"/>
    <property type="evidence" value="ECO:0007669"/>
    <property type="project" value="UniProtKB-KW"/>
</dbReference>
<feature type="domain" description="Calmodulin binding protein C-terminal" evidence="10">
    <location>
        <begin position="319"/>
        <end position="360"/>
    </location>
</feature>
<keyword evidence="3" id="KW-0805">Transcription regulation</keyword>
<dbReference type="Pfam" id="PF20452">
    <property type="entry name" value="Calmod_bind_C"/>
    <property type="match status" value="1"/>
</dbReference>
<dbReference type="GO" id="GO:0005634">
    <property type="term" value="C:nucleus"/>
    <property type="evidence" value="ECO:0007669"/>
    <property type="project" value="UniProtKB-SubCell"/>
</dbReference>
<dbReference type="GO" id="GO:0043565">
    <property type="term" value="F:sequence-specific DNA binding"/>
    <property type="evidence" value="ECO:0007669"/>
    <property type="project" value="TreeGrafter"/>
</dbReference>
<dbReference type="GO" id="GO:0080142">
    <property type="term" value="P:regulation of salicylic acid biosynthetic process"/>
    <property type="evidence" value="ECO:0007669"/>
    <property type="project" value="TreeGrafter"/>
</dbReference>
<dbReference type="InterPro" id="IPR012416">
    <property type="entry name" value="CBP60"/>
</dbReference>